<dbReference type="Pfam" id="PF12796">
    <property type="entry name" value="Ank_2"/>
    <property type="match status" value="1"/>
</dbReference>
<evidence type="ECO:0000256" key="1">
    <source>
        <dbReference type="PROSITE-ProRule" id="PRU00023"/>
    </source>
</evidence>
<comment type="caution">
    <text evidence="2">The sequence shown here is derived from an EMBL/GenBank/DDBJ whole genome shotgun (WGS) entry which is preliminary data.</text>
</comment>
<keyword evidence="1" id="KW-0040">ANK repeat</keyword>
<dbReference type="PANTHER" id="PTHR24121:SF21">
    <property type="entry name" value="ANKYRIN REPEAT FAMILY PROTEIN"/>
    <property type="match status" value="1"/>
</dbReference>
<dbReference type="SUPFAM" id="SSF48403">
    <property type="entry name" value="Ankyrin repeat"/>
    <property type="match status" value="1"/>
</dbReference>
<dbReference type="EMBL" id="JBDFQZ010000011">
    <property type="protein sequence ID" value="KAK9675591.1"/>
    <property type="molecule type" value="Genomic_DNA"/>
</dbReference>
<evidence type="ECO:0000313" key="2">
    <source>
        <dbReference type="EMBL" id="KAK9675591.1"/>
    </source>
</evidence>
<sequence>METDFRTMIGTSSWWRSEQLAAINPSDDDNDDGDDEEELQGAAQVDDVQSILSKNPWLIRIADPVGDNILHMSVRNGDIEIVYKLIAFMDEHGHKDLKKKGLKDKIVDGDTPLHVALKNGHIELAYHLVNAEQKTAFISNNDGITQLQLASEVGFSEVSFLPRLLLCQALISDVEIEIMKWELMRMSSSVATHWNELCIAIEKGPEDVIETVLTTHDKNLLCWQDKQTWKILLHEAVRAGHVKQLVQFIVDNGLTCSTSWKQKGRYSFARGCSDKQIERYTLLDQGGTNNRLPSKSQGCLTAL</sequence>
<reference evidence="2" key="1">
    <citation type="submission" date="2024-03" db="EMBL/GenBank/DDBJ databases">
        <title>WGS assembly of Saponaria officinalis var. Norfolk2.</title>
        <authorList>
            <person name="Jenkins J."/>
            <person name="Shu S."/>
            <person name="Grimwood J."/>
            <person name="Barry K."/>
            <person name="Goodstein D."/>
            <person name="Schmutz J."/>
            <person name="Leebens-Mack J."/>
            <person name="Osbourn A."/>
        </authorList>
    </citation>
    <scope>NUCLEOTIDE SEQUENCE [LARGE SCALE GENOMIC DNA]</scope>
    <source>
        <strain evidence="2">JIC</strain>
    </source>
</reference>
<dbReference type="InterPro" id="IPR036770">
    <property type="entry name" value="Ankyrin_rpt-contain_sf"/>
</dbReference>
<organism evidence="2 3">
    <name type="scientific">Saponaria officinalis</name>
    <name type="common">Common soapwort</name>
    <name type="synonym">Lychnis saponaria</name>
    <dbReference type="NCBI Taxonomy" id="3572"/>
    <lineage>
        <taxon>Eukaryota</taxon>
        <taxon>Viridiplantae</taxon>
        <taxon>Streptophyta</taxon>
        <taxon>Embryophyta</taxon>
        <taxon>Tracheophyta</taxon>
        <taxon>Spermatophyta</taxon>
        <taxon>Magnoliopsida</taxon>
        <taxon>eudicotyledons</taxon>
        <taxon>Gunneridae</taxon>
        <taxon>Pentapetalae</taxon>
        <taxon>Caryophyllales</taxon>
        <taxon>Caryophyllaceae</taxon>
        <taxon>Caryophylleae</taxon>
        <taxon>Saponaria</taxon>
    </lineage>
</organism>
<keyword evidence="3" id="KW-1185">Reference proteome</keyword>
<dbReference type="AlphaFoldDB" id="A0AAW1HGZ3"/>
<accession>A0AAW1HGZ3</accession>
<dbReference type="PROSITE" id="PS50297">
    <property type="entry name" value="ANK_REP_REGION"/>
    <property type="match status" value="1"/>
</dbReference>
<dbReference type="InterPro" id="IPR002110">
    <property type="entry name" value="Ankyrin_rpt"/>
</dbReference>
<gene>
    <name evidence="2" type="ORF">RND81_11G017700</name>
</gene>
<dbReference type="Gene3D" id="1.25.40.20">
    <property type="entry name" value="Ankyrin repeat-containing domain"/>
    <property type="match status" value="2"/>
</dbReference>
<proteinExistence type="predicted"/>
<name>A0AAW1HGZ3_SAPOF</name>
<dbReference type="PROSITE" id="PS50088">
    <property type="entry name" value="ANK_REPEAT"/>
    <property type="match status" value="1"/>
</dbReference>
<dbReference type="PANTHER" id="PTHR24121">
    <property type="entry name" value="NO MECHANORECEPTOR POTENTIAL C, ISOFORM D-RELATED"/>
    <property type="match status" value="1"/>
</dbReference>
<dbReference type="SMART" id="SM00248">
    <property type="entry name" value="ANK"/>
    <property type="match status" value="4"/>
</dbReference>
<evidence type="ECO:0000313" key="3">
    <source>
        <dbReference type="Proteomes" id="UP001443914"/>
    </source>
</evidence>
<dbReference type="Proteomes" id="UP001443914">
    <property type="component" value="Unassembled WGS sequence"/>
</dbReference>
<protein>
    <submittedName>
        <fullName evidence="2">Uncharacterized protein</fullName>
    </submittedName>
</protein>
<feature type="repeat" description="ANK" evidence="1">
    <location>
        <begin position="108"/>
        <end position="130"/>
    </location>
</feature>